<name>A0A9Q0LW79_ANAIG</name>
<feature type="domain" description="RING-type" evidence="4">
    <location>
        <begin position="8"/>
        <end position="46"/>
    </location>
</feature>
<dbReference type="InterPro" id="IPR008271">
    <property type="entry name" value="Ser/Thr_kinase_AS"/>
</dbReference>
<dbReference type="EMBL" id="JAPDFW010000018">
    <property type="protein sequence ID" value="KAJ5080002.1"/>
    <property type="molecule type" value="Genomic_DNA"/>
</dbReference>
<dbReference type="SMART" id="SM00213">
    <property type="entry name" value="UBQ"/>
    <property type="match status" value="1"/>
</dbReference>
<keyword evidence="6" id="KW-1185">Reference proteome</keyword>
<dbReference type="PROSITE" id="PS50011">
    <property type="entry name" value="PROTEIN_KINASE_DOM"/>
    <property type="match status" value="1"/>
</dbReference>
<dbReference type="GO" id="GO:0005524">
    <property type="term" value="F:ATP binding"/>
    <property type="evidence" value="ECO:0007669"/>
    <property type="project" value="InterPro"/>
</dbReference>
<dbReference type="InterPro" id="IPR045269">
    <property type="entry name" value="Atg1-like"/>
</dbReference>
<evidence type="ECO:0000259" key="4">
    <source>
        <dbReference type="PROSITE" id="PS50089"/>
    </source>
</evidence>
<dbReference type="InterPro" id="IPR029071">
    <property type="entry name" value="Ubiquitin-like_domsf"/>
</dbReference>
<proteinExistence type="predicted"/>
<sequence length="399" mass="46180">MENKSFTCPICFEEYSQERKPMIACAAGHTICELCLKNMKECPFCRSSLTKFKPIQNRILLEIIEQMKEQKKVANVPIIPLSELKIEPKPFAYGSSADIYKAKWGTNQVVLKKIRIQTDQKLKNQFENELQVAIKLIHPNIIRIYGMFESNFEFGILMEFAEQGNLEQKIPNLTFQEQINYSLKIIDGIKYLHLNSIIHRDLKPQNILISNDQPKISDFGLSKIHEHTMKVTSVTLSLLYSAPELFQQGNNYDSSCDIFSLSMILFQMFSKKQPFQNENAMMVSMKIMQGTRPEFPNDFPKELIEVIKKGWSQDPKERCSLDEFIQFFVRNMKGKTIAIDVNQDDSVESLVEKVHESEGTPVTEIRLIYKGKQLQPEKKLKDYNISHGTKMDMVLRNQG</sequence>
<dbReference type="InterPro" id="IPR013083">
    <property type="entry name" value="Znf_RING/FYVE/PHD"/>
</dbReference>
<dbReference type="CDD" id="cd17039">
    <property type="entry name" value="Ubl_ubiquitin_like"/>
    <property type="match status" value="1"/>
</dbReference>
<dbReference type="InterPro" id="IPR001841">
    <property type="entry name" value="Znf_RING"/>
</dbReference>
<dbReference type="Pfam" id="PF14634">
    <property type="entry name" value="zf-RING_5"/>
    <property type="match status" value="1"/>
</dbReference>
<evidence type="ECO:0000313" key="5">
    <source>
        <dbReference type="EMBL" id="KAJ5080002.1"/>
    </source>
</evidence>
<feature type="domain" description="Protein kinase" evidence="2">
    <location>
        <begin position="85"/>
        <end position="329"/>
    </location>
</feature>
<dbReference type="Pfam" id="PF00240">
    <property type="entry name" value="ubiquitin"/>
    <property type="match status" value="1"/>
</dbReference>
<dbReference type="InterPro" id="IPR011009">
    <property type="entry name" value="Kinase-like_dom_sf"/>
</dbReference>
<evidence type="ECO:0000313" key="6">
    <source>
        <dbReference type="Proteomes" id="UP001149090"/>
    </source>
</evidence>
<dbReference type="Pfam" id="PF00069">
    <property type="entry name" value="Pkinase"/>
    <property type="match status" value="1"/>
</dbReference>
<dbReference type="OMA" id="AGHTICE"/>
<dbReference type="SUPFAM" id="SSF54236">
    <property type="entry name" value="Ubiquitin-like"/>
    <property type="match status" value="1"/>
</dbReference>
<dbReference type="GO" id="GO:0004674">
    <property type="term" value="F:protein serine/threonine kinase activity"/>
    <property type="evidence" value="ECO:0007669"/>
    <property type="project" value="InterPro"/>
</dbReference>
<comment type="caution">
    <text evidence="5">The sequence shown here is derived from an EMBL/GenBank/DDBJ whole genome shotgun (WGS) entry which is preliminary data.</text>
</comment>
<keyword evidence="1" id="KW-0863">Zinc-finger</keyword>
<feature type="domain" description="Ubiquitin-like" evidence="3">
    <location>
        <begin position="325"/>
        <end position="399"/>
    </location>
</feature>
<keyword evidence="5" id="KW-0808">Transferase</keyword>
<gene>
    <name evidence="5" type="ORF">M0811_14281</name>
</gene>
<dbReference type="Proteomes" id="UP001149090">
    <property type="component" value="Unassembled WGS sequence"/>
</dbReference>
<organism evidence="5 6">
    <name type="scientific">Anaeramoeba ignava</name>
    <name type="common">Anaerobic marine amoeba</name>
    <dbReference type="NCBI Taxonomy" id="1746090"/>
    <lineage>
        <taxon>Eukaryota</taxon>
        <taxon>Metamonada</taxon>
        <taxon>Anaeramoebidae</taxon>
        <taxon>Anaeramoeba</taxon>
    </lineage>
</organism>
<dbReference type="InterPro" id="IPR000626">
    <property type="entry name" value="Ubiquitin-like_dom"/>
</dbReference>
<dbReference type="Gene3D" id="1.10.510.10">
    <property type="entry name" value="Transferase(Phosphotransferase) domain 1"/>
    <property type="match status" value="1"/>
</dbReference>
<dbReference type="PROSITE" id="PS00108">
    <property type="entry name" value="PROTEIN_KINASE_ST"/>
    <property type="match status" value="1"/>
</dbReference>
<dbReference type="InterPro" id="IPR000719">
    <property type="entry name" value="Prot_kinase_dom"/>
</dbReference>
<dbReference type="SUPFAM" id="SSF57850">
    <property type="entry name" value="RING/U-box"/>
    <property type="match status" value="1"/>
</dbReference>
<dbReference type="PRINTS" id="PR00348">
    <property type="entry name" value="UBIQUITIN"/>
</dbReference>
<dbReference type="PANTHER" id="PTHR24348">
    <property type="entry name" value="SERINE/THREONINE-PROTEIN KINASE UNC-51-RELATED"/>
    <property type="match status" value="1"/>
</dbReference>
<dbReference type="OrthoDB" id="4062651at2759"/>
<evidence type="ECO:0000256" key="1">
    <source>
        <dbReference type="PROSITE-ProRule" id="PRU00175"/>
    </source>
</evidence>
<dbReference type="Gene3D" id="3.30.40.10">
    <property type="entry name" value="Zinc/RING finger domain, C3HC4 (zinc finger)"/>
    <property type="match status" value="1"/>
</dbReference>
<dbReference type="SUPFAM" id="SSF56112">
    <property type="entry name" value="Protein kinase-like (PK-like)"/>
    <property type="match status" value="1"/>
</dbReference>
<keyword evidence="5" id="KW-0418">Kinase</keyword>
<dbReference type="SMART" id="SM00220">
    <property type="entry name" value="S_TKc"/>
    <property type="match status" value="1"/>
</dbReference>
<evidence type="ECO:0000259" key="3">
    <source>
        <dbReference type="PROSITE" id="PS50053"/>
    </source>
</evidence>
<dbReference type="GO" id="GO:0008270">
    <property type="term" value="F:zinc ion binding"/>
    <property type="evidence" value="ECO:0007669"/>
    <property type="project" value="UniProtKB-KW"/>
</dbReference>
<reference evidence="5" key="1">
    <citation type="submission" date="2022-10" db="EMBL/GenBank/DDBJ databases">
        <title>Novel sulphate-reducing endosymbionts in the free-living metamonad Anaeramoeba.</title>
        <authorList>
            <person name="Jerlstrom-Hultqvist J."/>
            <person name="Cepicka I."/>
            <person name="Gallot-Lavallee L."/>
            <person name="Salas-Leiva D."/>
            <person name="Curtis B.A."/>
            <person name="Zahonova K."/>
            <person name="Pipaliya S."/>
            <person name="Dacks J."/>
            <person name="Roger A.J."/>
        </authorList>
    </citation>
    <scope>NUCLEOTIDE SEQUENCE</scope>
    <source>
        <strain evidence="5">BMAN</strain>
    </source>
</reference>
<dbReference type="AlphaFoldDB" id="A0A9Q0LW79"/>
<dbReference type="PROSITE" id="PS50053">
    <property type="entry name" value="UBIQUITIN_2"/>
    <property type="match status" value="1"/>
</dbReference>
<dbReference type="GO" id="GO:0005737">
    <property type="term" value="C:cytoplasm"/>
    <property type="evidence" value="ECO:0007669"/>
    <property type="project" value="TreeGrafter"/>
</dbReference>
<dbReference type="SMART" id="SM00184">
    <property type="entry name" value="RING"/>
    <property type="match status" value="1"/>
</dbReference>
<dbReference type="PROSITE" id="PS50089">
    <property type="entry name" value="ZF_RING_2"/>
    <property type="match status" value="1"/>
</dbReference>
<dbReference type="GO" id="GO:0010506">
    <property type="term" value="P:regulation of autophagy"/>
    <property type="evidence" value="ECO:0007669"/>
    <property type="project" value="InterPro"/>
</dbReference>
<protein>
    <submittedName>
        <fullName evidence="5">Serine/threonine-protein kinase nek11</fullName>
    </submittedName>
</protein>
<accession>A0A9Q0LW79</accession>
<keyword evidence="1" id="KW-0479">Metal-binding</keyword>
<evidence type="ECO:0000259" key="2">
    <source>
        <dbReference type="PROSITE" id="PS50011"/>
    </source>
</evidence>
<dbReference type="InterPro" id="IPR019956">
    <property type="entry name" value="Ubiquitin_dom"/>
</dbReference>
<keyword evidence="1" id="KW-0862">Zinc</keyword>
<dbReference type="Gene3D" id="3.10.20.90">
    <property type="entry name" value="Phosphatidylinositol 3-kinase Catalytic Subunit, Chain A, domain 1"/>
    <property type="match status" value="1"/>
</dbReference>